<evidence type="ECO:0000313" key="9">
    <source>
        <dbReference type="EMBL" id="KAK0599700.1"/>
    </source>
</evidence>
<sequence>MDNIPAGRGGGDGGGDLTNSRYDSDRDHDHEHVSLGRILSGKRSVVSEMDFFAGEKPAAASKEILTVKKESVQNEDEQLHINLAALQADLEKTSIENQRLKGMLNQINSNYHALQMHLLTHMQRQHTRRPGNDHTQNHEMISNGTARQFMDLGQAAAEKDEVVSIQSASSEETRSKDFSIVESMEISNQKINNSNIDLEKSTDSDHRRRIVERELESPERSTQVAGSNNNNNKNKVPRFNSSRDVEQASQTMAMIRKARVSVRARSEATMVQRCAQDKTILMTTYEGNHNHPLPAAAMGMASTTSAAASMLLSGSMVSTDHQHGLIINSSDFHDLAKTTHHHPLPNFSPTLASLSASAPFPTVTLDLTTHNNHNHNPNQFHHQQMPLSQFQFASSNSSILPSNILTLPHLFSNHQTQAAAVSVSPDTISAATAAITTDPSFAAALVAAITNILGNTHHQSHNNNNNNTNTTRNSSDNKNS</sequence>
<dbReference type="EMBL" id="JAUESC010000003">
    <property type="protein sequence ID" value="KAK0599700.1"/>
    <property type="molecule type" value="Genomic_DNA"/>
</dbReference>
<dbReference type="GO" id="GO:0005634">
    <property type="term" value="C:nucleus"/>
    <property type="evidence" value="ECO:0007669"/>
    <property type="project" value="UniProtKB-SubCell"/>
</dbReference>
<keyword evidence="6" id="KW-0175">Coiled coil</keyword>
<evidence type="ECO:0000256" key="7">
    <source>
        <dbReference type="SAM" id="MobiDB-lite"/>
    </source>
</evidence>
<evidence type="ECO:0000256" key="6">
    <source>
        <dbReference type="SAM" id="Coils"/>
    </source>
</evidence>
<dbReference type="InterPro" id="IPR036576">
    <property type="entry name" value="WRKY_dom_sf"/>
</dbReference>
<evidence type="ECO:0000259" key="8">
    <source>
        <dbReference type="PROSITE" id="PS50811"/>
    </source>
</evidence>
<keyword evidence="5" id="KW-0539">Nucleus</keyword>
<evidence type="ECO:0000256" key="1">
    <source>
        <dbReference type="ARBA" id="ARBA00004123"/>
    </source>
</evidence>
<dbReference type="PANTHER" id="PTHR31429:SF81">
    <property type="entry name" value="TRANSCRIPTION FACTOR WRKY FAMILY-RELATED"/>
    <property type="match status" value="1"/>
</dbReference>
<keyword evidence="3" id="KW-0238">DNA-binding</keyword>
<comment type="caution">
    <text evidence="9">The sequence shown here is derived from an EMBL/GenBank/DDBJ whole genome shotgun (WGS) entry which is preliminary data.</text>
</comment>
<keyword evidence="10" id="KW-1185">Reference proteome</keyword>
<dbReference type="InterPro" id="IPR003657">
    <property type="entry name" value="WRKY_dom"/>
</dbReference>
<reference evidence="9" key="1">
    <citation type="journal article" date="2022" name="Plant J.">
        <title>Strategies of tolerance reflected in two North American maple genomes.</title>
        <authorList>
            <person name="McEvoy S.L."/>
            <person name="Sezen U.U."/>
            <person name="Trouern-Trend A."/>
            <person name="McMahon S.M."/>
            <person name="Schaberg P.G."/>
            <person name="Yang J."/>
            <person name="Wegrzyn J.L."/>
            <person name="Swenson N.G."/>
        </authorList>
    </citation>
    <scope>NUCLEOTIDE SEQUENCE</scope>
    <source>
        <strain evidence="9">NS2018</strain>
    </source>
</reference>
<feature type="compositionally biased region" description="Gly residues" evidence="7">
    <location>
        <begin position="7"/>
        <end position="16"/>
    </location>
</feature>
<evidence type="ECO:0000256" key="4">
    <source>
        <dbReference type="ARBA" id="ARBA00023163"/>
    </source>
</evidence>
<proteinExistence type="predicted"/>
<evidence type="ECO:0000256" key="5">
    <source>
        <dbReference type="ARBA" id="ARBA00023242"/>
    </source>
</evidence>
<dbReference type="PROSITE" id="PS50811">
    <property type="entry name" value="WRKY"/>
    <property type="match status" value="1"/>
</dbReference>
<keyword evidence="4" id="KW-0804">Transcription</keyword>
<organism evidence="9 10">
    <name type="scientific">Acer saccharum</name>
    <name type="common">Sugar maple</name>
    <dbReference type="NCBI Taxonomy" id="4024"/>
    <lineage>
        <taxon>Eukaryota</taxon>
        <taxon>Viridiplantae</taxon>
        <taxon>Streptophyta</taxon>
        <taxon>Embryophyta</taxon>
        <taxon>Tracheophyta</taxon>
        <taxon>Spermatophyta</taxon>
        <taxon>Magnoliopsida</taxon>
        <taxon>eudicotyledons</taxon>
        <taxon>Gunneridae</taxon>
        <taxon>Pentapetalae</taxon>
        <taxon>rosids</taxon>
        <taxon>malvids</taxon>
        <taxon>Sapindales</taxon>
        <taxon>Sapindaceae</taxon>
        <taxon>Hippocastanoideae</taxon>
        <taxon>Acereae</taxon>
        <taxon>Acer</taxon>
    </lineage>
</organism>
<dbReference type="PANTHER" id="PTHR31429">
    <property type="entry name" value="WRKY TRANSCRIPTION FACTOR 36-RELATED"/>
    <property type="match status" value="1"/>
</dbReference>
<comment type="subcellular location">
    <subcellularLocation>
        <location evidence="1">Nucleus</location>
    </subcellularLocation>
</comment>
<evidence type="ECO:0000313" key="10">
    <source>
        <dbReference type="Proteomes" id="UP001168877"/>
    </source>
</evidence>
<name>A0AA39T302_ACESA</name>
<evidence type="ECO:0000256" key="3">
    <source>
        <dbReference type="ARBA" id="ARBA00023125"/>
    </source>
</evidence>
<dbReference type="AlphaFoldDB" id="A0AA39T302"/>
<feature type="domain" description="WRKY" evidence="8">
    <location>
        <begin position="271"/>
        <end position="294"/>
    </location>
</feature>
<feature type="region of interest" description="Disordered" evidence="7">
    <location>
        <begin position="456"/>
        <end position="480"/>
    </location>
</feature>
<accession>A0AA39T302</accession>
<evidence type="ECO:0000256" key="2">
    <source>
        <dbReference type="ARBA" id="ARBA00023015"/>
    </source>
</evidence>
<dbReference type="GO" id="GO:0003700">
    <property type="term" value="F:DNA-binding transcription factor activity"/>
    <property type="evidence" value="ECO:0007669"/>
    <property type="project" value="InterPro"/>
</dbReference>
<feature type="region of interest" description="Disordered" evidence="7">
    <location>
        <begin position="1"/>
        <end position="28"/>
    </location>
</feature>
<feature type="region of interest" description="Disordered" evidence="7">
    <location>
        <begin position="213"/>
        <end position="248"/>
    </location>
</feature>
<reference evidence="9" key="2">
    <citation type="submission" date="2023-06" db="EMBL/GenBank/DDBJ databases">
        <authorList>
            <person name="Swenson N.G."/>
            <person name="Wegrzyn J.L."/>
            <person name="Mcevoy S.L."/>
        </authorList>
    </citation>
    <scope>NUCLEOTIDE SEQUENCE</scope>
    <source>
        <strain evidence="9">NS2018</strain>
        <tissue evidence="9">Leaf</tissue>
    </source>
</reference>
<dbReference type="GO" id="GO:0043565">
    <property type="term" value="F:sequence-specific DNA binding"/>
    <property type="evidence" value="ECO:0007669"/>
    <property type="project" value="InterPro"/>
</dbReference>
<gene>
    <name evidence="9" type="ORF">LWI29_007787</name>
</gene>
<dbReference type="Proteomes" id="UP001168877">
    <property type="component" value="Unassembled WGS sequence"/>
</dbReference>
<keyword evidence="2" id="KW-0805">Transcription regulation</keyword>
<protein>
    <recommendedName>
        <fullName evidence="8">WRKY domain-containing protein</fullName>
    </recommendedName>
</protein>
<dbReference type="Gene3D" id="2.20.25.80">
    <property type="entry name" value="WRKY domain"/>
    <property type="match status" value="1"/>
</dbReference>
<dbReference type="InterPro" id="IPR044810">
    <property type="entry name" value="WRKY_plant"/>
</dbReference>
<feature type="coiled-coil region" evidence="6">
    <location>
        <begin position="69"/>
        <end position="110"/>
    </location>
</feature>